<evidence type="ECO:0000256" key="7">
    <source>
        <dbReference type="ARBA" id="ARBA00023128"/>
    </source>
</evidence>
<dbReference type="eggNOG" id="KOG0752">
    <property type="taxonomic scope" value="Eukaryota"/>
</dbReference>
<dbReference type="InterPro" id="IPR023395">
    <property type="entry name" value="MCP_dom_sf"/>
</dbReference>
<evidence type="ECO:0000256" key="5">
    <source>
        <dbReference type="ARBA" id="ARBA00022737"/>
    </source>
</evidence>
<keyword evidence="8 9" id="KW-0472">Membrane</keyword>
<dbReference type="GO" id="GO:0022857">
    <property type="term" value="F:transmembrane transporter activity"/>
    <property type="evidence" value="ECO:0007669"/>
    <property type="project" value="TreeGrafter"/>
</dbReference>
<keyword evidence="12" id="KW-1185">Reference proteome</keyword>
<keyword evidence="4 9" id="KW-0812">Transmembrane</keyword>
<dbReference type="InterPro" id="IPR050567">
    <property type="entry name" value="Mitochondrial_Carrier"/>
</dbReference>
<gene>
    <name evidence="11" type="ORF">RO3G_14830</name>
</gene>
<evidence type="ECO:0000256" key="1">
    <source>
        <dbReference type="ARBA" id="ARBA00004225"/>
    </source>
</evidence>
<keyword evidence="6" id="KW-1133">Transmembrane helix</keyword>
<dbReference type="Gene3D" id="1.50.40.10">
    <property type="entry name" value="Mitochondrial carrier domain"/>
    <property type="match status" value="1"/>
</dbReference>
<feature type="repeat" description="Solcar" evidence="9">
    <location>
        <begin position="234"/>
        <end position="332"/>
    </location>
</feature>
<name>I1CNT9_RHIO9</name>
<comment type="similarity">
    <text evidence="2 10">Belongs to the mitochondrial carrier (TC 2.A.29) family.</text>
</comment>
<keyword evidence="7" id="KW-0496">Mitochondrion</keyword>
<evidence type="ECO:0008006" key="13">
    <source>
        <dbReference type="Google" id="ProtNLM"/>
    </source>
</evidence>
<feature type="repeat" description="Solcar" evidence="9">
    <location>
        <begin position="134"/>
        <end position="220"/>
    </location>
</feature>
<evidence type="ECO:0000256" key="10">
    <source>
        <dbReference type="RuleBase" id="RU000488"/>
    </source>
</evidence>
<accession>I1CNT9</accession>
<evidence type="ECO:0000256" key="9">
    <source>
        <dbReference type="PROSITE-ProRule" id="PRU00282"/>
    </source>
</evidence>
<dbReference type="GO" id="GO:0031966">
    <property type="term" value="C:mitochondrial membrane"/>
    <property type="evidence" value="ECO:0007669"/>
    <property type="project" value="UniProtKB-SubCell"/>
</dbReference>
<comment type="subcellular location">
    <subcellularLocation>
        <location evidence="1">Mitochondrion membrane</location>
        <topology evidence="1">Multi-pass membrane protein</topology>
    </subcellularLocation>
</comment>
<dbReference type="GeneID" id="93621795"/>
<dbReference type="FunCoup" id="I1CNT9">
    <property type="interactions" value="4"/>
</dbReference>
<dbReference type="EMBL" id="CH476746">
    <property type="protein sequence ID" value="EIE90119.1"/>
    <property type="molecule type" value="Genomic_DNA"/>
</dbReference>
<feature type="repeat" description="Solcar" evidence="9">
    <location>
        <begin position="10"/>
        <end position="107"/>
    </location>
</feature>
<evidence type="ECO:0000256" key="2">
    <source>
        <dbReference type="ARBA" id="ARBA00006375"/>
    </source>
</evidence>
<evidence type="ECO:0000256" key="8">
    <source>
        <dbReference type="ARBA" id="ARBA00023136"/>
    </source>
</evidence>
<evidence type="ECO:0000313" key="12">
    <source>
        <dbReference type="Proteomes" id="UP000009138"/>
    </source>
</evidence>
<dbReference type="InterPro" id="IPR002067">
    <property type="entry name" value="MCP"/>
</dbReference>
<dbReference type="STRING" id="246409.I1CNT9"/>
<evidence type="ECO:0000256" key="4">
    <source>
        <dbReference type="ARBA" id="ARBA00022692"/>
    </source>
</evidence>
<dbReference type="OMA" id="MYVCYGA"/>
<dbReference type="InParanoid" id="I1CNT9"/>
<dbReference type="PRINTS" id="PR00926">
    <property type="entry name" value="MITOCARRIER"/>
</dbReference>
<dbReference type="RefSeq" id="XP_067525515.1">
    <property type="nucleotide sequence ID" value="XM_067669414.1"/>
</dbReference>
<evidence type="ECO:0000256" key="3">
    <source>
        <dbReference type="ARBA" id="ARBA00022448"/>
    </source>
</evidence>
<dbReference type="SUPFAM" id="SSF103506">
    <property type="entry name" value="Mitochondrial carrier"/>
    <property type="match status" value="1"/>
</dbReference>
<evidence type="ECO:0000313" key="11">
    <source>
        <dbReference type="EMBL" id="EIE90119.1"/>
    </source>
</evidence>
<dbReference type="Pfam" id="PF00153">
    <property type="entry name" value="Mito_carr"/>
    <property type="match status" value="3"/>
</dbReference>
<keyword evidence="5" id="KW-0677">Repeat</keyword>
<dbReference type="PROSITE" id="PS50920">
    <property type="entry name" value="SOLCAR"/>
    <property type="match status" value="3"/>
</dbReference>
<evidence type="ECO:0000256" key="6">
    <source>
        <dbReference type="ARBA" id="ARBA00022989"/>
    </source>
</evidence>
<dbReference type="PANTHER" id="PTHR45624">
    <property type="entry name" value="MITOCHONDRIAL BASIC AMINO ACIDS TRANSPORTER-RELATED"/>
    <property type="match status" value="1"/>
</dbReference>
<organism evidence="11 12">
    <name type="scientific">Rhizopus delemar (strain RA 99-880 / ATCC MYA-4621 / FGSC 9543 / NRRL 43880)</name>
    <name type="common">Mucormycosis agent</name>
    <name type="synonym">Rhizopus arrhizus var. delemar</name>
    <dbReference type="NCBI Taxonomy" id="246409"/>
    <lineage>
        <taxon>Eukaryota</taxon>
        <taxon>Fungi</taxon>
        <taxon>Fungi incertae sedis</taxon>
        <taxon>Mucoromycota</taxon>
        <taxon>Mucoromycotina</taxon>
        <taxon>Mucoromycetes</taxon>
        <taxon>Mucorales</taxon>
        <taxon>Mucorineae</taxon>
        <taxon>Rhizopodaceae</taxon>
        <taxon>Rhizopus</taxon>
    </lineage>
</organism>
<dbReference type="PANTHER" id="PTHR45624:SF10">
    <property type="entry name" value="SLC (SOLUTE CARRIER) HOMOLOG"/>
    <property type="match status" value="1"/>
</dbReference>
<protein>
    <recommendedName>
        <fullName evidence="13">Mitochondrial thiamine pyrophosphate carrier 1</fullName>
    </recommendedName>
</protein>
<keyword evidence="3 10" id="KW-0813">Transport</keyword>
<dbReference type="AlphaFoldDB" id="I1CNT9"/>
<dbReference type="VEuPathDB" id="FungiDB:RO3G_14830"/>
<reference evidence="11 12" key="1">
    <citation type="journal article" date="2009" name="PLoS Genet.">
        <title>Genomic analysis of the basal lineage fungus Rhizopus oryzae reveals a whole-genome duplication.</title>
        <authorList>
            <person name="Ma L.-J."/>
            <person name="Ibrahim A.S."/>
            <person name="Skory C."/>
            <person name="Grabherr M.G."/>
            <person name="Burger G."/>
            <person name="Butler M."/>
            <person name="Elias M."/>
            <person name="Idnurm A."/>
            <person name="Lang B.F."/>
            <person name="Sone T."/>
            <person name="Abe A."/>
            <person name="Calvo S.E."/>
            <person name="Corrochano L.M."/>
            <person name="Engels R."/>
            <person name="Fu J."/>
            <person name="Hansberg W."/>
            <person name="Kim J.-M."/>
            <person name="Kodira C.D."/>
            <person name="Koehrsen M.J."/>
            <person name="Liu B."/>
            <person name="Miranda-Saavedra D."/>
            <person name="O'Leary S."/>
            <person name="Ortiz-Castellanos L."/>
            <person name="Poulter R."/>
            <person name="Rodriguez-Romero J."/>
            <person name="Ruiz-Herrera J."/>
            <person name="Shen Y.-Q."/>
            <person name="Zeng Q."/>
            <person name="Galagan J."/>
            <person name="Birren B.W."/>
            <person name="Cuomo C.A."/>
            <person name="Wickes B.L."/>
        </authorList>
    </citation>
    <scope>NUCLEOTIDE SEQUENCE [LARGE SCALE GENOMIC DNA]</scope>
    <source>
        <strain evidence="12">RA 99-880 / ATCC MYA-4621 / FGSC 9543 / NRRL 43880</strain>
    </source>
</reference>
<sequence>MPSHITSSKLNANETALCGGIAGIATRFAISPLDVIKIRLQLQSQPLSTKLLFSKQNAKYSGIFHSFKTIVQEEGIRGLFKGNVAAEYLYLTYGISQFYAYYHMDAFMEKVRIRKEVVSAVILIKFIFQRTQIAPSLKPFVSGMVAGSFATAITYPFDLLRTRFAVQGTSKVYKSLSHAILDINEKEGIKGFYRGLGSSIIQIMPYMGLMFFSYEGLSSIIQNLKDKQIISDKYNKTENMICGSLSGIISKAGVFPLDVVRKRLQVQGPRISEYVVSSIPTYSHQTSAISCMKHIVCTEGFWALFKGIVPGLLKAGPSGAVYFLVFEFSKDCITRMKENGYDLLPDKPPVKV</sequence>
<dbReference type="InterPro" id="IPR018108">
    <property type="entry name" value="MCP_transmembrane"/>
</dbReference>
<proteinExistence type="inferred from homology"/>
<dbReference type="OrthoDB" id="18574at2759"/>
<dbReference type="Proteomes" id="UP000009138">
    <property type="component" value="Unassembled WGS sequence"/>
</dbReference>